<name>A0ACB9ZWK5_CATRO</name>
<organism evidence="1 2">
    <name type="scientific">Catharanthus roseus</name>
    <name type="common">Madagascar periwinkle</name>
    <name type="synonym">Vinca rosea</name>
    <dbReference type="NCBI Taxonomy" id="4058"/>
    <lineage>
        <taxon>Eukaryota</taxon>
        <taxon>Viridiplantae</taxon>
        <taxon>Streptophyta</taxon>
        <taxon>Embryophyta</taxon>
        <taxon>Tracheophyta</taxon>
        <taxon>Spermatophyta</taxon>
        <taxon>Magnoliopsida</taxon>
        <taxon>eudicotyledons</taxon>
        <taxon>Gunneridae</taxon>
        <taxon>Pentapetalae</taxon>
        <taxon>asterids</taxon>
        <taxon>lamiids</taxon>
        <taxon>Gentianales</taxon>
        <taxon>Apocynaceae</taxon>
        <taxon>Rauvolfioideae</taxon>
        <taxon>Vinceae</taxon>
        <taxon>Catharanthinae</taxon>
        <taxon>Catharanthus</taxon>
    </lineage>
</organism>
<reference evidence="2" key="1">
    <citation type="journal article" date="2023" name="Nat. Plants">
        <title>Single-cell RNA sequencing provides a high-resolution roadmap for understanding the multicellular compartmentation of specialized metabolism.</title>
        <authorList>
            <person name="Sun S."/>
            <person name="Shen X."/>
            <person name="Li Y."/>
            <person name="Li Y."/>
            <person name="Wang S."/>
            <person name="Li R."/>
            <person name="Zhang H."/>
            <person name="Shen G."/>
            <person name="Guo B."/>
            <person name="Wei J."/>
            <person name="Xu J."/>
            <person name="St-Pierre B."/>
            <person name="Chen S."/>
            <person name="Sun C."/>
        </authorList>
    </citation>
    <scope>NUCLEOTIDE SEQUENCE [LARGE SCALE GENOMIC DNA]</scope>
</reference>
<accession>A0ACB9ZWK5</accession>
<protein>
    <submittedName>
        <fullName evidence="1">Uncharacterized protein</fullName>
    </submittedName>
</protein>
<evidence type="ECO:0000313" key="2">
    <source>
        <dbReference type="Proteomes" id="UP001060085"/>
    </source>
</evidence>
<sequence>MFYRNREESNVFSDIVIAHLTSIAMIRTYNMSLLEDVGKNFTVATAFMCNEQYLYVTSAIANGPGSILNEVLHFGISKCHGDLDIVFLNIDSLIEGQIAEIKYSLETSKLKEKFAVRSNAILKNISNKINHLALKKIWLEIKKARGMVEDPGSKCLHYLRKSHGLLCACELVHRRQYLIPIQLEDVYIFWRKLEIGTDIPDVHERYMDSEMRDLTSMLEEISMGPISKVREVRHLIKGVICPVLLEDPCPPLTNPPETAVIKGRRKTNSTKRDKSHWEYVSITYRKIGKSSSSGSGSGRGSGSRSGPSTRGRGRLPHSGRGWGRGSNSGRSSLSSVVNPDAPSTRFLFNNAFFGFIYDFIQIWKNVVGDEHVTELIKKTNWIEGSMPVDYWMYTPDYLYVIASTFNLCVILIARFGSTTVLPLYSNMDCTARMIFIGFIAEQEHFIQDSVNKCEDASSYNASTKVFLTTYILLFGGLRAS</sequence>
<evidence type="ECO:0000313" key="1">
    <source>
        <dbReference type="EMBL" id="KAI5652552.1"/>
    </source>
</evidence>
<comment type="caution">
    <text evidence="1">The sequence shown here is derived from an EMBL/GenBank/DDBJ whole genome shotgun (WGS) entry which is preliminary data.</text>
</comment>
<keyword evidence="2" id="KW-1185">Reference proteome</keyword>
<proteinExistence type="predicted"/>
<gene>
    <name evidence="1" type="ORF">M9H77_29739</name>
</gene>
<dbReference type="EMBL" id="CM044707">
    <property type="protein sequence ID" value="KAI5652552.1"/>
    <property type="molecule type" value="Genomic_DNA"/>
</dbReference>
<dbReference type="Proteomes" id="UP001060085">
    <property type="component" value="Linkage Group LG07"/>
</dbReference>